<dbReference type="EMBL" id="CASHTH010000800">
    <property type="protein sequence ID" value="CAI8007828.1"/>
    <property type="molecule type" value="Genomic_DNA"/>
</dbReference>
<organism evidence="3 4">
    <name type="scientific">Geodia barretti</name>
    <name type="common">Barrett's horny sponge</name>
    <dbReference type="NCBI Taxonomy" id="519541"/>
    <lineage>
        <taxon>Eukaryota</taxon>
        <taxon>Metazoa</taxon>
        <taxon>Porifera</taxon>
        <taxon>Demospongiae</taxon>
        <taxon>Heteroscleromorpha</taxon>
        <taxon>Tetractinellida</taxon>
        <taxon>Astrophorina</taxon>
        <taxon>Geodiidae</taxon>
        <taxon>Geodia</taxon>
    </lineage>
</organism>
<feature type="domain" description="Formyl transferase C-terminal" evidence="2">
    <location>
        <begin position="4"/>
        <end position="59"/>
    </location>
</feature>
<sequence length="71" mass="7491">MGMSFFRASRTDGEAGGAPGEVTEITDDGFRIAANGGSIFVGRVQQGRDRKVNATEWIEAVGLKVGDRFGA</sequence>
<accession>A0AA35RAF3</accession>
<comment type="caution">
    <text evidence="3">The sequence shown here is derived from an EMBL/GenBank/DDBJ whole genome shotgun (WGS) entry which is preliminary data.</text>
</comment>
<evidence type="ECO:0000256" key="1">
    <source>
        <dbReference type="SAM" id="MobiDB-lite"/>
    </source>
</evidence>
<evidence type="ECO:0000313" key="4">
    <source>
        <dbReference type="Proteomes" id="UP001174909"/>
    </source>
</evidence>
<dbReference type="InterPro" id="IPR011034">
    <property type="entry name" value="Formyl_transferase-like_C_sf"/>
</dbReference>
<feature type="region of interest" description="Disordered" evidence="1">
    <location>
        <begin position="1"/>
        <end position="22"/>
    </location>
</feature>
<protein>
    <submittedName>
        <fullName evidence="3">Methionyl-tRNA formyltransferase</fullName>
    </submittedName>
</protein>
<name>A0AA35RAF3_GEOBA</name>
<dbReference type="Pfam" id="PF02911">
    <property type="entry name" value="Formyl_trans_C"/>
    <property type="match status" value="1"/>
</dbReference>
<dbReference type="InterPro" id="IPR005793">
    <property type="entry name" value="Formyl_trans_C"/>
</dbReference>
<gene>
    <name evidence="3" type="ORF">GBAR_LOCUS5411</name>
</gene>
<dbReference type="AlphaFoldDB" id="A0AA35RAF3"/>
<proteinExistence type="predicted"/>
<dbReference type="Proteomes" id="UP001174909">
    <property type="component" value="Unassembled WGS sequence"/>
</dbReference>
<evidence type="ECO:0000259" key="2">
    <source>
        <dbReference type="Pfam" id="PF02911"/>
    </source>
</evidence>
<keyword evidence="4" id="KW-1185">Reference proteome</keyword>
<dbReference type="InterPro" id="IPR037022">
    <property type="entry name" value="Formyl_trans_C_sf"/>
</dbReference>
<dbReference type="Gene3D" id="3.10.25.10">
    <property type="entry name" value="Formyl transferase, C-terminal domain"/>
    <property type="match status" value="1"/>
</dbReference>
<evidence type="ECO:0000313" key="3">
    <source>
        <dbReference type="EMBL" id="CAI8007828.1"/>
    </source>
</evidence>
<dbReference type="GO" id="GO:0003824">
    <property type="term" value="F:catalytic activity"/>
    <property type="evidence" value="ECO:0007669"/>
    <property type="project" value="InterPro"/>
</dbReference>
<reference evidence="3" key="1">
    <citation type="submission" date="2023-03" db="EMBL/GenBank/DDBJ databases">
        <authorList>
            <person name="Steffen K."/>
            <person name="Cardenas P."/>
        </authorList>
    </citation>
    <scope>NUCLEOTIDE SEQUENCE</scope>
</reference>
<dbReference type="SUPFAM" id="SSF50486">
    <property type="entry name" value="FMT C-terminal domain-like"/>
    <property type="match status" value="1"/>
</dbReference>